<accession>A0ABM8E789</accession>
<organism evidence="3 4">
    <name type="scientific">Methylocystis iwaonis</name>
    <dbReference type="NCBI Taxonomy" id="2885079"/>
    <lineage>
        <taxon>Bacteria</taxon>
        <taxon>Pseudomonadati</taxon>
        <taxon>Pseudomonadota</taxon>
        <taxon>Alphaproteobacteria</taxon>
        <taxon>Hyphomicrobiales</taxon>
        <taxon>Methylocystaceae</taxon>
        <taxon>Methylocystis</taxon>
    </lineage>
</organism>
<feature type="signal peptide" evidence="2">
    <location>
        <begin position="1"/>
        <end position="17"/>
    </location>
</feature>
<dbReference type="RefSeq" id="WP_281931357.1">
    <property type="nucleotide sequence ID" value="NZ_AP027142.1"/>
</dbReference>
<keyword evidence="2" id="KW-0732">Signal</keyword>
<name>A0ABM8E789_9HYPH</name>
<feature type="region of interest" description="Disordered" evidence="1">
    <location>
        <begin position="59"/>
        <end position="81"/>
    </location>
</feature>
<proteinExistence type="predicted"/>
<evidence type="ECO:0000313" key="3">
    <source>
        <dbReference type="EMBL" id="BDV33827.1"/>
    </source>
</evidence>
<evidence type="ECO:0000256" key="1">
    <source>
        <dbReference type="SAM" id="MobiDB-lite"/>
    </source>
</evidence>
<dbReference type="EMBL" id="AP027142">
    <property type="protein sequence ID" value="BDV33827.1"/>
    <property type="molecule type" value="Genomic_DNA"/>
</dbReference>
<gene>
    <name evidence="3" type="ORF">SS37A_13560</name>
</gene>
<protein>
    <submittedName>
        <fullName evidence="3">Uncharacterized protein</fullName>
    </submittedName>
</protein>
<evidence type="ECO:0000256" key="2">
    <source>
        <dbReference type="SAM" id="SignalP"/>
    </source>
</evidence>
<reference evidence="3 4" key="1">
    <citation type="journal article" date="2023" name="Int. J. Syst. Evol. Microbiol.">
        <title>Methylocystis iwaonis sp. nov., a type II methane-oxidizing bacterium from surface soil of a rice paddy field in Japan, and emended description of the genus Methylocystis (ex Whittenbury et al. 1970) Bowman et al. 1993.</title>
        <authorList>
            <person name="Kaise H."/>
            <person name="Sawadogo J.B."/>
            <person name="Alam M.S."/>
            <person name="Ueno C."/>
            <person name="Dianou D."/>
            <person name="Shinjo R."/>
            <person name="Asakawa S."/>
        </authorList>
    </citation>
    <scope>NUCLEOTIDE SEQUENCE [LARGE SCALE GENOMIC DNA]</scope>
    <source>
        <strain evidence="3 4">SS37A-Re</strain>
    </source>
</reference>
<dbReference type="PROSITE" id="PS51257">
    <property type="entry name" value="PROKAR_LIPOPROTEIN"/>
    <property type="match status" value="1"/>
</dbReference>
<keyword evidence="4" id="KW-1185">Reference proteome</keyword>
<dbReference type="Proteomes" id="UP001317629">
    <property type="component" value="Chromosome"/>
</dbReference>
<sequence>MKIRMLIFSLASLPAMSGCNSTSSANPANSLDPAVYTKLGGVHAHHTPEQHAAFLKRVGQLPTDEDATNGPGLSGGGGHHH</sequence>
<feature type="compositionally biased region" description="Gly residues" evidence="1">
    <location>
        <begin position="72"/>
        <end position="81"/>
    </location>
</feature>
<feature type="chain" id="PRO_5046216728" evidence="2">
    <location>
        <begin position="18"/>
        <end position="81"/>
    </location>
</feature>
<evidence type="ECO:0000313" key="4">
    <source>
        <dbReference type="Proteomes" id="UP001317629"/>
    </source>
</evidence>